<keyword evidence="4 10" id="KW-0378">Hydrolase</keyword>
<evidence type="ECO:0000259" key="9">
    <source>
        <dbReference type="Pfam" id="PF00149"/>
    </source>
</evidence>
<evidence type="ECO:0000256" key="4">
    <source>
        <dbReference type="ARBA" id="ARBA00022801"/>
    </source>
</evidence>
<feature type="domain" description="Calcineurin-like phosphoesterase" evidence="9">
    <location>
        <begin position="3"/>
        <end position="131"/>
    </location>
</feature>
<evidence type="ECO:0000256" key="6">
    <source>
        <dbReference type="ARBA" id="ARBA00032248"/>
    </source>
</evidence>
<dbReference type="InterPro" id="IPR029052">
    <property type="entry name" value="Metallo-depent_PP-like"/>
</dbReference>
<dbReference type="PANTHER" id="PTHR42850:SF11">
    <property type="entry name" value="BIS(5'-NUCLEOSYL)-TETRAPHOSPHATASE [SYMMETRICAL]"/>
    <property type="match status" value="1"/>
</dbReference>
<dbReference type="GO" id="GO:0016791">
    <property type="term" value="F:phosphatase activity"/>
    <property type="evidence" value="ECO:0007669"/>
    <property type="project" value="TreeGrafter"/>
</dbReference>
<dbReference type="AlphaFoldDB" id="A0A948TFA4"/>
<dbReference type="Gene3D" id="3.60.21.10">
    <property type="match status" value="1"/>
</dbReference>
<dbReference type="GO" id="GO:0110154">
    <property type="term" value="P:RNA decapping"/>
    <property type="evidence" value="ECO:0007669"/>
    <property type="project" value="TreeGrafter"/>
</dbReference>
<reference evidence="10" key="1">
    <citation type="journal article" date="2021" name="PeerJ">
        <title>Extensive microbial diversity within the chicken gut microbiome revealed by metagenomics and culture.</title>
        <authorList>
            <person name="Gilroy R."/>
            <person name="Ravi A."/>
            <person name="Getino M."/>
            <person name="Pursley I."/>
            <person name="Horton D.L."/>
            <person name="Alikhan N.F."/>
            <person name="Baker D."/>
            <person name="Gharbi K."/>
            <person name="Hall N."/>
            <person name="Watson M."/>
            <person name="Adriaenssens E.M."/>
            <person name="Foster-Nyarko E."/>
            <person name="Jarju S."/>
            <person name="Secka A."/>
            <person name="Antonio M."/>
            <person name="Oren A."/>
            <person name="Chaudhuri R.R."/>
            <person name="La Ragione R."/>
            <person name="Hildebrand F."/>
            <person name="Pallen M.J."/>
        </authorList>
    </citation>
    <scope>NUCLEOTIDE SEQUENCE</scope>
    <source>
        <strain evidence="10">378</strain>
    </source>
</reference>
<dbReference type="InterPro" id="IPR050126">
    <property type="entry name" value="Ap4A_hydrolase"/>
</dbReference>
<sequence length="280" mass="32331">MATYCIGDIHACHDEFVKLLSLIGFNEKSDELILTGDLIGRGPMPVETMQEIFKLGSAVTSVLGNHDLNFLAVYYDINKPRPKDNLEVILQSKLCDQIVEYFLQRPLLYLHESKNLVVTHAGIYPLWDIKQAKKEAKEACKALRDPYRRRVLLRNMYNDQPDHYNPSDEGLTRWRFAFNAFTRMRLVYADSTLDYKNSAVNPDLVAKDGLTPWFKLAQPTIYKKRHYKVVFGHWAALNAKCDEIDIRALDTGCVWGDRLSAWRMEDDKFFSVKSLGYAQI</sequence>
<comment type="caution">
    <text evidence="10">The sequence shown here is derived from an EMBL/GenBank/DDBJ whole genome shotgun (WGS) entry which is preliminary data.</text>
</comment>
<dbReference type="SUPFAM" id="SSF56300">
    <property type="entry name" value="Metallo-dependent phosphatases"/>
    <property type="match status" value="1"/>
</dbReference>
<gene>
    <name evidence="10" type="ORF">H9847_02325</name>
</gene>
<accession>A0A948TFA4</accession>
<dbReference type="EC" id="3.6.1.41" evidence="3"/>
<evidence type="ECO:0000256" key="2">
    <source>
        <dbReference type="ARBA" id="ARBA00005419"/>
    </source>
</evidence>
<dbReference type="InterPro" id="IPR004843">
    <property type="entry name" value="Calcineurin-like_PHP"/>
</dbReference>
<dbReference type="PIRSF" id="PIRSF000903">
    <property type="entry name" value="B5n-ttraPtase_sm"/>
    <property type="match status" value="1"/>
</dbReference>
<organism evidence="10 11">
    <name type="scientific">Candidatus Anaerobiospirillum pullicola</name>
    <dbReference type="NCBI Taxonomy" id="2838451"/>
    <lineage>
        <taxon>Bacteria</taxon>
        <taxon>Pseudomonadati</taxon>
        <taxon>Pseudomonadota</taxon>
        <taxon>Gammaproteobacteria</taxon>
        <taxon>Aeromonadales</taxon>
        <taxon>Succinivibrionaceae</taxon>
        <taxon>Anaerobiospirillum</taxon>
    </lineage>
</organism>
<evidence type="ECO:0000313" key="10">
    <source>
        <dbReference type="EMBL" id="MBU3843697.1"/>
    </source>
</evidence>
<dbReference type="PANTHER" id="PTHR42850">
    <property type="entry name" value="METALLOPHOSPHOESTERASE"/>
    <property type="match status" value="1"/>
</dbReference>
<comment type="similarity">
    <text evidence="2">Belongs to the Ap4A hydrolase family.</text>
</comment>
<evidence type="ECO:0000256" key="7">
    <source>
        <dbReference type="ARBA" id="ARBA00033210"/>
    </source>
</evidence>
<dbReference type="Proteomes" id="UP000733611">
    <property type="component" value="Unassembled WGS sequence"/>
</dbReference>
<evidence type="ECO:0000256" key="3">
    <source>
        <dbReference type="ARBA" id="ARBA00012506"/>
    </source>
</evidence>
<name>A0A948TFA4_9GAMM</name>
<evidence type="ECO:0000313" key="11">
    <source>
        <dbReference type="Proteomes" id="UP000733611"/>
    </source>
</evidence>
<evidence type="ECO:0000256" key="1">
    <source>
        <dbReference type="ARBA" id="ARBA00003413"/>
    </source>
</evidence>
<dbReference type="NCBIfam" id="NF001204">
    <property type="entry name" value="PRK00166.1"/>
    <property type="match status" value="1"/>
</dbReference>
<dbReference type="GO" id="GO:0008803">
    <property type="term" value="F:bis(5'-nucleosyl)-tetraphosphatase (symmetrical) activity"/>
    <property type="evidence" value="ECO:0007669"/>
    <property type="project" value="UniProtKB-EC"/>
</dbReference>
<comment type="function">
    <text evidence="1">Hydrolyzes diadenosine 5',5'''-P1,P4-tetraphosphate to yield ADP.</text>
</comment>
<evidence type="ECO:0000256" key="8">
    <source>
        <dbReference type="ARBA" id="ARBA00049417"/>
    </source>
</evidence>
<reference evidence="10" key="2">
    <citation type="submission" date="2021-04" db="EMBL/GenBank/DDBJ databases">
        <authorList>
            <person name="Gilroy R."/>
        </authorList>
    </citation>
    <scope>NUCLEOTIDE SEQUENCE</scope>
    <source>
        <strain evidence="10">378</strain>
    </source>
</reference>
<dbReference type="Pfam" id="PF00149">
    <property type="entry name" value="Metallophos"/>
    <property type="match status" value="1"/>
</dbReference>
<dbReference type="EMBL" id="JAHLFE010000044">
    <property type="protein sequence ID" value="MBU3843697.1"/>
    <property type="molecule type" value="Genomic_DNA"/>
</dbReference>
<comment type="catalytic activity">
    <reaction evidence="8">
        <text>P(1),P(4)-bis(5'-adenosyl) tetraphosphate + H2O = 2 ADP + 2 H(+)</text>
        <dbReference type="Rhea" id="RHEA:24252"/>
        <dbReference type="ChEBI" id="CHEBI:15377"/>
        <dbReference type="ChEBI" id="CHEBI:15378"/>
        <dbReference type="ChEBI" id="CHEBI:58141"/>
        <dbReference type="ChEBI" id="CHEBI:456216"/>
        <dbReference type="EC" id="3.6.1.41"/>
    </reaction>
</comment>
<dbReference type="GO" id="GO:0005737">
    <property type="term" value="C:cytoplasm"/>
    <property type="evidence" value="ECO:0007669"/>
    <property type="project" value="TreeGrafter"/>
</dbReference>
<proteinExistence type="inferred from homology"/>
<evidence type="ECO:0000256" key="5">
    <source>
        <dbReference type="ARBA" id="ARBA00031248"/>
    </source>
</evidence>
<protein>
    <recommendedName>
        <fullName evidence="3">bis(5'-nucleosyl)-tetraphosphatase (symmetrical)</fullName>
        <ecNumber evidence="3">3.6.1.41</ecNumber>
    </recommendedName>
    <alternativeName>
        <fullName evidence="6">Ap4A hydrolase</fullName>
    </alternativeName>
    <alternativeName>
        <fullName evidence="5">Diadenosine 5',5'''-P1,P4-tetraphosphate pyrophosphohydrolase</fullName>
    </alternativeName>
    <alternativeName>
        <fullName evidence="7">Diadenosine tetraphosphatase</fullName>
    </alternativeName>
</protein>
<dbReference type="InterPro" id="IPR004617">
    <property type="entry name" value="ApaH"/>
</dbReference>
<dbReference type="NCBIfam" id="TIGR00668">
    <property type="entry name" value="apaH"/>
    <property type="match status" value="1"/>
</dbReference>